<dbReference type="GeneID" id="10278405"/>
<dbReference type="PIRSF" id="PIRSF004884">
    <property type="entry name" value="Sugar_kin_arch"/>
    <property type="match status" value="1"/>
</dbReference>
<dbReference type="EMBL" id="CP002551">
    <property type="protein sequence ID" value="ADZ10165.1"/>
    <property type="molecule type" value="Genomic_DNA"/>
</dbReference>
<dbReference type="UniPathway" id="UPA00065"/>
<dbReference type="SUPFAM" id="SSF54211">
    <property type="entry name" value="Ribosomal protein S5 domain 2-like"/>
    <property type="match status" value="1"/>
</dbReference>
<dbReference type="InterPro" id="IPR053442">
    <property type="entry name" value="Beta-RFA-P_synthase"/>
</dbReference>
<dbReference type="Gene3D" id="3.30.70.890">
    <property type="entry name" value="GHMP kinase, C-terminal domain"/>
    <property type="match status" value="1"/>
</dbReference>
<dbReference type="EC" id="2.4.2.54" evidence="5"/>
<dbReference type="Pfam" id="PF08544">
    <property type="entry name" value="GHMP_kinases_C"/>
    <property type="match status" value="1"/>
</dbReference>
<keyword evidence="5" id="KW-0328">Glycosyltransferase</keyword>
<evidence type="ECO:0000256" key="1">
    <source>
        <dbReference type="ARBA" id="ARBA00022605"/>
    </source>
</evidence>
<dbReference type="eggNOG" id="arCOG01026">
    <property type="taxonomic scope" value="Archaea"/>
</dbReference>
<comment type="pathway">
    <text evidence="5">Cofactor biosynthesis; 5,6,7,8-tetrahydromethanopterin biosynthesis.</text>
</comment>
<keyword evidence="1" id="KW-0028">Amino-acid biosynthesis</keyword>
<dbReference type="Pfam" id="PF00288">
    <property type="entry name" value="GHMP_kinases_N"/>
    <property type="match status" value="1"/>
</dbReference>
<dbReference type="HOGENOM" id="CLU_061764_0_0_2"/>
<comment type="function">
    <text evidence="5">Catalyzes the condensation of 4-aminobenzoate (pABA) with 5-phospho-alpha-D-ribose 1-diphosphate (PRPP) to produce beta-ribofuranosylaminobenzene 5'-phosphate (beta-RFA-P).</text>
</comment>
<reference evidence="9" key="1">
    <citation type="submission" date="2011-02" db="EMBL/GenBank/DDBJ databases">
        <title>Complete sequence of Methanobacterium sp. AL-21.</title>
        <authorList>
            <consortium name="US DOE Joint Genome Institute"/>
            <person name="Lucas S."/>
            <person name="Copeland A."/>
            <person name="Lapidus A."/>
            <person name="Cheng J.-F."/>
            <person name="Goodwin L."/>
            <person name="Pitluck S."/>
            <person name="Chertkov O."/>
            <person name="Detter J.C."/>
            <person name="Han C."/>
            <person name="Tapia R."/>
            <person name="Land M."/>
            <person name="Hauser L."/>
            <person name="Kyrpides N."/>
            <person name="Ivanova N."/>
            <person name="Mikhailova N."/>
            <person name="Pagani I."/>
            <person name="Cadillo-Quiroz H."/>
            <person name="Imachi H."/>
            <person name="Zinder S."/>
            <person name="Liu W."/>
            <person name="Woyke T."/>
        </authorList>
    </citation>
    <scope>NUCLEOTIDE SEQUENCE [LARGE SCALE GENOMIC DNA]</scope>
    <source>
        <strain evidence="9">AL-21</strain>
    </source>
</reference>
<dbReference type="KEGG" id="mel:Metbo_1945"/>
<dbReference type="InterPro" id="IPR004422">
    <property type="entry name" value="RFAP_synthase"/>
</dbReference>
<keyword evidence="2 5" id="KW-0808">Transferase</keyword>
<gene>
    <name evidence="8" type="ordered locus">Metbo_1945</name>
</gene>
<dbReference type="InterPro" id="IPR014721">
    <property type="entry name" value="Ribsml_uS5_D2-typ_fold_subgr"/>
</dbReference>
<dbReference type="OrthoDB" id="85156at2157"/>
<dbReference type="STRING" id="877455.Metbo_1945"/>
<evidence type="ECO:0000256" key="4">
    <source>
        <dbReference type="ARBA" id="ARBA00022840"/>
    </source>
</evidence>
<dbReference type="GO" id="GO:0005524">
    <property type="term" value="F:ATP binding"/>
    <property type="evidence" value="ECO:0007669"/>
    <property type="project" value="UniProtKB-UniRule"/>
</dbReference>
<evidence type="ECO:0000259" key="7">
    <source>
        <dbReference type="Pfam" id="PF08544"/>
    </source>
</evidence>
<dbReference type="Proteomes" id="UP000007490">
    <property type="component" value="Chromosome"/>
</dbReference>
<comment type="subunit">
    <text evidence="5">Homodimer.</text>
</comment>
<dbReference type="InterPro" id="IPR020568">
    <property type="entry name" value="Ribosomal_Su5_D2-typ_SF"/>
</dbReference>
<reference evidence="8 9" key="2">
    <citation type="journal article" date="2014" name="Int. J. Syst. Evol. Microbiol.">
        <title>Methanobacterium paludis sp. nov. and a novel strain of Methanobacterium lacus isolated from northern peatlands.</title>
        <authorList>
            <person name="Cadillo-Quiroz H."/>
            <person name="Brauer S.L."/>
            <person name="Goodson N."/>
            <person name="Yavitt J.B."/>
            <person name="Zinder S.H."/>
        </authorList>
    </citation>
    <scope>NUCLEOTIDE SEQUENCE [LARGE SCALE GENOMIC DNA]</scope>
    <source>
        <strain evidence="8 9">AL-21</strain>
    </source>
</reference>
<evidence type="ECO:0000256" key="3">
    <source>
        <dbReference type="ARBA" id="ARBA00022741"/>
    </source>
</evidence>
<dbReference type="NCBIfam" id="TIGR00144">
    <property type="entry name" value="beta_RFAP_syn"/>
    <property type="match status" value="1"/>
</dbReference>
<dbReference type="Gene3D" id="3.30.230.10">
    <property type="match status" value="1"/>
</dbReference>
<dbReference type="GO" id="GO:0043793">
    <property type="term" value="F:beta-ribofuranosylaminobenzene 5'-phosphate synthase activity"/>
    <property type="evidence" value="ECO:0007669"/>
    <property type="project" value="UniProtKB-EC"/>
</dbReference>
<keyword evidence="3" id="KW-0547">Nucleotide-binding</keyword>
<dbReference type="InterPro" id="IPR036554">
    <property type="entry name" value="GHMP_kinase_C_sf"/>
</dbReference>
<dbReference type="NCBIfam" id="NF040726">
    <property type="entry name" value="BetaRFA-P_synth"/>
    <property type="match status" value="1"/>
</dbReference>
<sequence>MIVETPSRLHITLIDLNGVHGRIDGGVGLTIDDPCIQIEAEPADNGISTIFSNKSQMIPGLLEDYSKKIEGAASRVIQARKYTEGFEFKVDAAYPPHSGLGSGTQLSLAVAKLMTELNGESLPAHELAKIVGRGGTSGIGVESFENGGFIIDGGHNSHDKSSFLPSSASSASPPPIIARYNFPEDWKVVLTIPDVEKGVSGSKEIDAFQKHCPIKLEEVEKLSHLILMKLMPAVVESDLDSFGSAINIIQNTGFKKIENKLQSVHIKRIMEELRNSGAAAVGMSSFGPTIYSVTDTNVKTVVKEAKNSIKDIGGQVIQTQARNHGAKFFD</sequence>
<dbReference type="PANTHER" id="PTHR20861:SF6">
    <property type="entry name" value="BETA-RIBOFURANOSYLPHENOL 5'-PHOSPHATE SYNTHASE"/>
    <property type="match status" value="1"/>
</dbReference>
<feature type="domain" description="GHMP kinase C-terminal" evidence="7">
    <location>
        <begin position="230"/>
        <end position="302"/>
    </location>
</feature>
<comment type="similarity">
    <text evidence="5">Belongs to the beta-RFA-P synthase family.</text>
</comment>
<protein>
    <recommendedName>
        <fullName evidence="5">Beta-ribofuranosylaminobenzene 5'-phosphate synthase</fullName>
        <shortName evidence="5">Beta-RFA-P synthase</shortName>
        <ecNumber evidence="5">2.4.2.54</ecNumber>
    </recommendedName>
</protein>
<evidence type="ECO:0000313" key="9">
    <source>
        <dbReference type="Proteomes" id="UP000007490"/>
    </source>
</evidence>
<dbReference type="RefSeq" id="WP_013645516.1">
    <property type="nucleotide sequence ID" value="NC_015216.1"/>
</dbReference>
<dbReference type="PANTHER" id="PTHR20861">
    <property type="entry name" value="HOMOSERINE/4-DIPHOSPHOCYTIDYL-2-C-METHYL-D-ERYTHRITOL KINASE"/>
    <property type="match status" value="1"/>
</dbReference>
<keyword evidence="4" id="KW-0067">ATP-binding</keyword>
<dbReference type="AlphaFoldDB" id="F0TB19"/>
<dbReference type="InterPro" id="IPR013750">
    <property type="entry name" value="GHMP_kinase_C_dom"/>
</dbReference>
<name>F0TB19_METLA</name>
<comment type="catalytic activity">
    <reaction evidence="5">
        <text>5-phospho-alpha-D-ribose 1-diphosphate + 4-hydroxybenzoate + H(+) = 4-(beta-D-ribofuranosyl)phenol 5'-phosphate + CO2 + diphosphate</text>
        <dbReference type="Rhea" id="RHEA:48556"/>
        <dbReference type="ChEBI" id="CHEBI:15378"/>
        <dbReference type="ChEBI" id="CHEBI:16526"/>
        <dbReference type="ChEBI" id="CHEBI:17879"/>
        <dbReference type="ChEBI" id="CHEBI:33019"/>
        <dbReference type="ChEBI" id="CHEBI:58017"/>
        <dbReference type="ChEBI" id="CHEBI:82767"/>
        <dbReference type="EC" id="2.4.2.54"/>
    </reaction>
</comment>
<dbReference type="GO" id="GO:0008652">
    <property type="term" value="P:amino acid biosynthetic process"/>
    <property type="evidence" value="ECO:0007669"/>
    <property type="project" value="UniProtKB-KW"/>
</dbReference>
<feature type="domain" description="GHMP kinase N-terminal" evidence="6">
    <location>
        <begin position="70"/>
        <end position="138"/>
    </location>
</feature>
<dbReference type="InterPro" id="IPR006204">
    <property type="entry name" value="GHMP_kinase_N_dom"/>
</dbReference>
<proteinExistence type="inferred from homology"/>
<evidence type="ECO:0000259" key="6">
    <source>
        <dbReference type="Pfam" id="PF00288"/>
    </source>
</evidence>
<accession>F0TB19</accession>
<evidence type="ECO:0000256" key="5">
    <source>
        <dbReference type="PIRNR" id="PIRNR004884"/>
    </source>
</evidence>
<evidence type="ECO:0000313" key="8">
    <source>
        <dbReference type="EMBL" id="ADZ10165.1"/>
    </source>
</evidence>
<keyword evidence="9" id="KW-1185">Reference proteome</keyword>
<organism evidence="8 9">
    <name type="scientific">Methanobacterium lacus (strain AL-21)</name>
    <dbReference type="NCBI Taxonomy" id="877455"/>
    <lineage>
        <taxon>Archaea</taxon>
        <taxon>Methanobacteriati</taxon>
        <taxon>Methanobacteriota</taxon>
        <taxon>Methanomada group</taxon>
        <taxon>Methanobacteria</taxon>
        <taxon>Methanobacteriales</taxon>
        <taxon>Methanobacteriaceae</taxon>
        <taxon>Methanobacterium</taxon>
    </lineage>
</organism>
<evidence type="ECO:0000256" key="2">
    <source>
        <dbReference type="ARBA" id="ARBA00022679"/>
    </source>
</evidence>